<dbReference type="SUPFAM" id="SSF51338">
    <property type="entry name" value="Composite domain of metallo-dependent hydrolases"/>
    <property type="match status" value="1"/>
</dbReference>
<dbReference type="InterPro" id="IPR050287">
    <property type="entry name" value="MTA/SAH_deaminase"/>
</dbReference>
<dbReference type="RefSeq" id="WP_202747710.1">
    <property type="nucleotide sequence ID" value="NZ_JAESWC010000002.1"/>
</dbReference>
<evidence type="ECO:0000256" key="2">
    <source>
        <dbReference type="SAM" id="Coils"/>
    </source>
</evidence>
<protein>
    <submittedName>
        <fullName evidence="4">Amidohydrolase</fullName>
    </submittedName>
</protein>
<dbReference type="Gene3D" id="2.30.40.10">
    <property type="entry name" value="Urease, subunit C, domain 1"/>
    <property type="match status" value="1"/>
</dbReference>
<keyword evidence="2" id="KW-0175">Coiled coil</keyword>
<feature type="domain" description="Amidohydrolase-related" evidence="3">
    <location>
        <begin position="57"/>
        <end position="405"/>
    </location>
</feature>
<gene>
    <name evidence="4" type="ORF">JK636_04905</name>
</gene>
<accession>A0ABS1T719</accession>
<proteinExistence type="predicted"/>
<dbReference type="Proteomes" id="UP000632377">
    <property type="component" value="Unassembled WGS sequence"/>
</dbReference>
<evidence type="ECO:0000313" key="5">
    <source>
        <dbReference type="Proteomes" id="UP000632377"/>
    </source>
</evidence>
<sequence length="438" mass="48822">MNRKIIKNVNILTMNKEKEIIENGVVAIRDNLIEAVGGAEILEKYKAEEIIDGRDGILMPGMINTHTHAAMVVFRSLGDDVADRLKKYIFPLENMLVDSSLVSLGSRYGIAEMLLSGVTTFTDMYYFEDEVAKAAKELGSRAVLGETVVDFPSPDCEESYGGLGYAEWFIEKWKKDELITPAVAPHAPYTNDSQHLQNAFLLSKKYNVPMIMHVAEMDFEIEKYKSEYNMTPVQYLDSIGVLDNNFIAAHLIHVTEEDINIIEKRDIGIAHNIGANSKAGKGVPPLKEMYGRGLKVGLGSDGPMSGNTLDIITQMSLVGKIHKLFNKDRTLFPAREIVEMATIGGARALNMDKYIGSIEVGKKADMAILETSSVNMQPIYDYYSTIVYSANAGNVDTVIVNGKILIKDKNFTEFNFAEVREELKKLREKIKKTAEKLV</sequence>
<evidence type="ECO:0000256" key="1">
    <source>
        <dbReference type="ARBA" id="ARBA00022801"/>
    </source>
</evidence>
<keyword evidence="5" id="KW-1185">Reference proteome</keyword>
<comment type="caution">
    <text evidence="4">The sequence shown here is derived from an EMBL/GenBank/DDBJ whole genome shotgun (WGS) entry which is preliminary data.</text>
</comment>
<feature type="coiled-coil region" evidence="2">
    <location>
        <begin position="409"/>
        <end position="436"/>
    </location>
</feature>
<name>A0ABS1T719_9CLOT</name>
<dbReference type="InterPro" id="IPR011059">
    <property type="entry name" value="Metal-dep_hydrolase_composite"/>
</dbReference>
<dbReference type="InterPro" id="IPR032466">
    <property type="entry name" value="Metal_Hydrolase"/>
</dbReference>
<reference evidence="4 5" key="1">
    <citation type="submission" date="2021-01" db="EMBL/GenBank/DDBJ databases">
        <title>Genome public.</title>
        <authorList>
            <person name="Liu C."/>
            <person name="Sun Q."/>
        </authorList>
    </citation>
    <scope>NUCLEOTIDE SEQUENCE [LARGE SCALE GENOMIC DNA]</scope>
    <source>
        <strain evidence="4 5">YIM B02515</strain>
    </source>
</reference>
<dbReference type="EMBL" id="JAESWC010000002">
    <property type="protein sequence ID" value="MBL4935095.1"/>
    <property type="molecule type" value="Genomic_DNA"/>
</dbReference>
<dbReference type="Gene3D" id="3.20.20.140">
    <property type="entry name" value="Metal-dependent hydrolases"/>
    <property type="match status" value="1"/>
</dbReference>
<dbReference type="CDD" id="cd01298">
    <property type="entry name" value="ATZ_TRZ_like"/>
    <property type="match status" value="1"/>
</dbReference>
<organism evidence="4 5">
    <name type="scientific">Clostridium rhizosphaerae</name>
    <dbReference type="NCBI Taxonomy" id="2803861"/>
    <lineage>
        <taxon>Bacteria</taxon>
        <taxon>Bacillati</taxon>
        <taxon>Bacillota</taxon>
        <taxon>Clostridia</taxon>
        <taxon>Eubacteriales</taxon>
        <taxon>Clostridiaceae</taxon>
        <taxon>Clostridium</taxon>
    </lineage>
</organism>
<dbReference type="SUPFAM" id="SSF51556">
    <property type="entry name" value="Metallo-dependent hydrolases"/>
    <property type="match status" value="1"/>
</dbReference>
<dbReference type="PANTHER" id="PTHR43794">
    <property type="entry name" value="AMINOHYDROLASE SSNA-RELATED"/>
    <property type="match status" value="1"/>
</dbReference>
<dbReference type="PANTHER" id="PTHR43794:SF11">
    <property type="entry name" value="AMIDOHYDROLASE-RELATED DOMAIN-CONTAINING PROTEIN"/>
    <property type="match status" value="1"/>
</dbReference>
<dbReference type="Pfam" id="PF01979">
    <property type="entry name" value="Amidohydro_1"/>
    <property type="match status" value="1"/>
</dbReference>
<evidence type="ECO:0000313" key="4">
    <source>
        <dbReference type="EMBL" id="MBL4935095.1"/>
    </source>
</evidence>
<evidence type="ECO:0000259" key="3">
    <source>
        <dbReference type="Pfam" id="PF01979"/>
    </source>
</evidence>
<keyword evidence="1" id="KW-0378">Hydrolase</keyword>
<dbReference type="InterPro" id="IPR006680">
    <property type="entry name" value="Amidohydro-rel"/>
</dbReference>